<dbReference type="GO" id="GO:0016740">
    <property type="term" value="F:transferase activity"/>
    <property type="evidence" value="ECO:0007669"/>
    <property type="project" value="UniProtKB-KW"/>
</dbReference>
<accession>A0A5A7RDL6</accession>
<keyword evidence="1" id="KW-1133">Transmembrane helix</keyword>
<evidence type="ECO:0000313" key="3">
    <source>
        <dbReference type="Proteomes" id="UP000325081"/>
    </source>
</evidence>
<keyword evidence="2" id="KW-0808">Transferase</keyword>
<gene>
    <name evidence="2" type="ORF">STAS_32260</name>
</gene>
<keyword evidence="1" id="KW-0472">Membrane</keyword>
<comment type="caution">
    <text evidence="2">The sequence shown here is derived from an EMBL/GenBank/DDBJ whole genome shotgun (WGS) entry which is preliminary data.</text>
</comment>
<dbReference type="Proteomes" id="UP000325081">
    <property type="component" value="Unassembled WGS sequence"/>
</dbReference>
<evidence type="ECO:0000256" key="1">
    <source>
        <dbReference type="SAM" id="Phobius"/>
    </source>
</evidence>
<organism evidence="2 3">
    <name type="scientific">Striga asiatica</name>
    <name type="common">Asiatic witchweed</name>
    <name type="synonym">Buchnera asiatica</name>
    <dbReference type="NCBI Taxonomy" id="4170"/>
    <lineage>
        <taxon>Eukaryota</taxon>
        <taxon>Viridiplantae</taxon>
        <taxon>Streptophyta</taxon>
        <taxon>Embryophyta</taxon>
        <taxon>Tracheophyta</taxon>
        <taxon>Spermatophyta</taxon>
        <taxon>Magnoliopsida</taxon>
        <taxon>eudicotyledons</taxon>
        <taxon>Gunneridae</taxon>
        <taxon>Pentapetalae</taxon>
        <taxon>asterids</taxon>
        <taxon>lamiids</taxon>
        <taxon>Lamiales</taxon>
        <taxon>Orobanchaceae</taxon>
        <taxon>Buchnereae</taxon>
        <taxon>Striga</taxon>
    </lineage>
</organism>
<dbReference type="AlphaFoldDB" id="A0A5A7RDL6"/>
<protein>
    <submittedName>
        <fullName evidence="2">UDP-glucose:undecaprenyl-phosphateglucose-1-phosphate transferase</fullName>
    </submittedName>
</protein>
<feature type="transmembrane region" description="Helical" evidence="1">
    <location>
        <begin position="39"/>
        <end position="63"/>
    </location>
</feature>
<dbReference type="EMBL" id="BKCP01011403">
    <property type="protein sequence ID" value="GER54647.1"/>
    <property type="molecule type" value="Genomic_DNA"/>
</dbReference>
<proteinExistence type="predicted"/>
<name>A0A5A7RDL6_STRAF</name>
<reference evidence="3" key="1">
    <citation type="journal article" date="2019" name="Curr. Biol.">
        <title>Genome Sequence of Striga asiatica Provides Insight into the Evolution of Plant Parasitism.</title>
        <authorList>
            <person name="Yoshida S."/>
            <person name="Kim S."/>
            <person name="Wafula E.K."/>
            <person name="Tanskanen J."/>
            <person name="Kim Y.M."/>
            <person name="Honaas L."/>
            <person name="Yang Z."/>
            <person name="Spallek T."/>
            <person name="Conn C.E."/>
            <person name="Ichihashi Y."/>
            <person name="Cheong K."/>
            <person name="Cui S."/>
            <person name="Der J.P."/>
            <person name="Gundlach H."/>
            <person name="Jiao Y."/>
            <person name="Hori C."/>
            <person name="Ishida J.K."/>
            <person name="Kasahara H."/>
            <person name="Kiba T."/>
            <person name="Kim M.S."/>
            <person name="Koo N."/>
            <person name="Laohavisit A."/>
            <person name="Lee Y.H."/>
            <person name="Lumba S."/>
            <person name="McCourt P."/>
            <person name="Mortimer J.C."/>
            <person name="Mutuku J.M."/>
            <person name="Nomura T."/>
            <person name="Sasaki-Sekimoto Y."/>
            <person name="Seto Y."/>
            <person name="Wang Y."/>
            <person name="Wakatake T."/>
            <person name="Sakakibara H."/>
            <person name="Demura T."/>
            <person name="Yamaguchi S."/>
            <person name="Yoneyama K."/>
            <person name="Manabe R.I."/>
            <person name="Nelson D.C."/>
            <person name="Schulman A.H."/>
            <person name="Timko M.P."/>
            <person name="dePamphilis C.W."/>
            <person name="Choi D."/>
            <person name="Shirasu K."/>
        </authorList>
    </citation>
    <scope>NUCLEOTIDE SEQUENCE [LARGE SCALE GENOMIC DNA]</scope>
    <source>
        <strain evidence="3">cv. UVA1</strain>
    </source>
</reference>
<keyword evidence="1" id="KW-0812">Transmembrane</keyword>
<evidence type="ECO:0000313" key="2">
    <source>
        <dbReference type="EMBL" id="GER54647.1"/>
    </source>
</evidence>
<keyword evidence="3" id="KW-1185">Reference proteome</keyword>
<sequence>MLRLLLKIFASHRRAAGLFLATRRPHRLPHSREFTFDFVFIKLSFDFVFIDFGWYLAVLAGIIRAHRGRKRRVALIGAVIGVLEAAYRGAATVVRRQCSGGSDG</sequence>